<dbReference type="GO" id="GO:0043720">
    <property type="term" value="F:3-keto-5-aminohexanoate cleavage activity"/>
    <property type="evidence" value="ECO:0007669"/>
    <property type="project" value="InterPro"/>
</dbReference>
<keyword evidence="3" id="KW-0479">Metal-binding</keyword>
<evidence type="ECO:0000256" key="4">
    <source>
        <dbReference type="ARBA" id="ARBA00022833"/>
    </source>
</evidence>
<evidence type="ECO:0000256" key="3">
    <source>
        <dbReference type="ARBA" id="ARBA00022723"/>
    </source>
</evidence>
<dbReference type="GO" id="GO:0046872">
    <property type="term" value="F:metal ion binding"/>
    <property type="evidence" value="ECO:0007669"/>
    <property type="project" value="UniProtKB-KW"/>
</dbReference>
<keyword evidence="2" id="KW-0808">Transferase</keyword>
<dbReference type="Gene3D" id="3.20.20.70">
    <property type="entry name" value="Aldolase class I"/>
    <property type="match status" value="1"/>
</dbReference>
<protein>
    <recommendedName>
        <fullName evidence="7">NADPH:quinone reductase</fullName>
    </recommendedName>
</protein>
<evidence type="ECO:0000313" key="6">
    <source>
        <dbReference type="Proteomes" id="UP000024942"/>
    </source>
</evidence>
<dbReference type="eggNOG" id="COG3246">
    <property type="taxonomic scope" value="Bacteria"/>
</dbReference>
<dbReference type="PANTHER" id="PTHR37418">
    <property type="entry name" value="3-KETO-5-AMINOHEXANOATE CLEAVAGE ENZYME-RELATED"/>
    <property type="match status" value="1"/>
</dbReference>
<dbReference type="PATRIC" id="fig|1280953.3.peg.3703"/>
<dbReference type="OrthoDB" id="9805277at2"/>
<keyword evidence="4" id="KW-0862">Zinc</keyword>
<dbReference type="InterPro" id="IPR008567">
    <property type="entry name" value="BKACE"/>
</dbReference>
<dbReference type="InterPro" id="IPR013785">
    <property type="entry name" value="Aldolase_TIM"/>
</dbReference>
<dbReference type="EMBL" id="ARYL01000046">
    <property type="protein sequence ID" value="KDA00854.1"/>
    <property type="molecule type" value="Genomic_DNA"/>
</dbReference>
<proteinExistence type="predicted"/>
<evidence type="ECO:0008006" key="7">
    <source>
        <dbReference type="Google" id="ProtNLM"/>
    </source>
</evidence>
<organism evidence="5 6">
    <name type="scientific">Hyphomonas oceanitis SCH89</name>
    <dbReference type="NCBI Taxonomy" id="1280953"/>
    <lineage>
        <taxon>Bacteria</taxon>
        <taxon>Pseudomonadati</taxon>
        <taxon>Pseudomonadota</taxon>
        <taxon>Alphaproteobacteria</taxon>
        <taxon>Hyphomonadales</taxon>
        <taxon>Hyphomonadaceae</taxon>
        <taxon>Hyphomonas</taxon>
    </lineage>
</organism>
<keyword evidence="6" id="KW-1185">Reference proteome</keyword>
<sequence>MNRNIIITCAVTGSGDTADRSHHVPVTPKEIAHASIEAAKAGAAIAHIHVRDPETGAPSRDVSLYREVVDRIRDADTDVVINLTTGMGGDLYLGPDAEPLDLTDDTDLVGQRERMAHVEALLPEICSLDCGSFNYPGGNYVYVSTPDMLRLGAKRLQKVGVKPELEVFELGHIWFAKQLQKEGLLDSPPLFQVCMGVRWAAEATPRNFMNMVDNLPDGANWSGFGLGPDEMPMAAQAALLGGHVRVGLEDNLYLQKGTLASNPQLVERARSILENMGASIQSPAEARETLRLTKQAKPALARTSA</sequence>
<dbReference type="STRING" id="1280953.HOC_18504"/>
<reference evidence="5 6" key="1">
    <citation type="journal article" date="2014" name="Antonie Van Leeuwenhoek">
        <title>Hyphomonas beringensis sp. nov. and Hyphomonas chukchiensis sp. nov., isolated from surface seawater of the Bering Sea and Chukchi Sea.</title>
        <authorList>
            <person name="Li C."/>
            <person name="Lai Q."/>
            <person name="Li G."/>
            <person name="Dong C."/>
            <person name="Wang J."/>
            <person name="Liao Y."/>
            <person name="Shao Z."/>
        </authorList>
    </citation>
    <scope>NUCLEOTIDE SEQUENCE [LARGE SCALE GENOMIC DNA]</scope>
    <source>
        <strain evidence="5 6">SCH89</strain>
    </source>
</reference>
<name>A0A059G297_9PROT</name>
<dbReference type="Pfam" id="PF05853">
    <property type="entry name" value="BKACE"/>
    <property type="match status" value="1"/>
</dbReference>
<evidence type="ECO:0000313" key="5">
    <source>
        <dbReference type="EMBL" id="KDA00854.1"/>
    </source>
</evidence>
<evidence type="ECO:0000256" key="2">
    <source>
        <dbReference type="ARBA" id="ARBA00022679"/>
    </source>
</evidence>
<dbReference type="RefSeq" id="WP_035541299.1">
    <property type="nucleotide sequence ID" value="NZ_ARYL01000046.1"/>
</dbReference>
<evidence type="ECO:0000256" key="1">
    <source>
        <dbReference type="ARBA" id="ARBA00001947"/>
    </source>
</evidence>
<dbReference type="Proteomes" id="UP000024942">
    <property type="component" value="Unassembled WGS sequence"/>
</dbReference>
<comment type="cofactor">
    <cofactor evidence="1">
        <name>Zn(2+)</name>
        <dbReference type="ChEBI" id="CHEBI:29105"/>
    </cofactor>
</comment>
<dbReference type="PANTHER" id="PTHR37418:SF2">
    <property type="entry name" value="3-KETO-5-AMINOHEXANOATE CLEAVAGE ENZYME"/>
    <property type="match status" value="1"/>
</dbReference>
<dbReference type="AlphaFoldDB" id="A0A059G297"/>
<gene>
    <name evidence="5" type="ORF">HOC_18504</name>
</gene>
<accession>A0A059G297</accession>
<comment type="caution">
    <text evidence="5">The sequence shown here is derived from an EMBL/GenBank/DDBJ whole genome shotgun (WGS) entry which is preliminary data.</text>
</comment>